<comment type="similarity">
    <text evidence="1 7">Belongs to the class-I aminoacyl-tRNA synthetase family. Glutamate--tRNA ligase type 1 subfamily.</text>
</comment>
<feature type="binding site" evidence="7">
    <location>
        <position position="109"/>
    </location>
    <ligand>
        <name>Zn(2+)</name>
        <dbReference type="ChEBI" id="CHEBI:29105"/>
    </ligand>
</feature>
<comment type="function">
    <text evidence="7">Catalyzes the attachment of glutamate to tRNA(Glu) in a two-step reaction: glutamate is first activated by ATP to form Glu-AMP and then transferred to the acceptor end of tRNA(Glu).</text>
</comment>
<keyword evidence="7" id="KW-0479">Metal-binding</keyword>
<feature type="binding site" evidence="7">
    <location>
        <position position="253"/>
    </location>
    <ligand>
        <name>ATP</name>
        <dbReference type="ChEBI" id="CHEBI:30616"/>
    </ligand>
</feature>
<evidence type="ECO:0000256" key="4">
    <source>
        <dbReference type="ARBA" id="ARBA00022840"/>
    </source>
</evidence>
<dbReference type="EMBL" id="BMXR01000018">
    <property type="protein sequence ID" value="GGX74315.1"/>
    <property type="molecule type" value="Genomic_DNA"/>
</dbReference>
<dbReference type="PROSITE" id="PS00178">
    <property type="entry name" value="AA_TRNA_LIGASE_I"/>
    <property type="match status" value="1"/>
</dbReference>
<dbReference type="InterPro" id="IPR014729">
    <property type="entry name" value="Rossmann-like_a/b/a_fold"/>
</dbReference>
<evidence type="ECO:0000256" key="1">
    <source>
        <dbReference type="ARBA" id="ARBA00007894"/>
    </source>
</evidence>
<dbReference type="Pfam" id="PF00749">
    <property type="entry name" value="tRNA-synt_1c"/>
    <property type="match status" value="1"/>
</dbReference>
<dbReference type="InterPro" id="IPR000924">
    <property type="entry name" value="Glu/Gln-tRNA-synth"/>
</dbReference>
<evidence type="ECO:0000256" key="3">
    <source>
        <dbReference type="ARBA" id="ARBA00022741"/>
    </source>
</evidence>
<dbReference type="PRINTS" id="PR00987">
    <property type="entry name" value="TRNASYNTHGLU"/>
</dbReference>
<comment type="caution">
    <text evidence="10">The sequence shown here is derived from an EMBL/GenBank/DDBJ whole genome shotgun (WGS) entry which is preliminary data.</text>
</comment>
<feature type="binding site" evidence="7">
    <location>
        <position position="107"/>
    </location>
    <ligand>
        <name>Zn(2+)</name>
        <dbReference type="ChEBI" id="CHEBI:29105"/>
    </ligand>
</feature>
<evidence type="ECO:0000256" key="5">
    <source>
        <dbReference type="ARBA" id="ARBA00022917"/>
    </source>
</evidence>
<dbReference type="InterPro" id="IPR004527">
    <property type="entry name" value="Glu-tRNA-ligase_bac/mito"/>
</dbReference>
<dbReference type="GO" id="GO:0005524">
    <property type="term" value="F:ATP binding"/>
    <property type="evidence" value="ECO:0007669"/>
    <property type="project" value="UniProtKB-UniRule"/>
</dbReference>
<feature type="domain" description="Aminoacyl-tRNA synthetase class I anticodon-binding" evidence="9">
    <location>
        <begin position="333"/>
        <end position="471"/>
    </location>
</feature>
<evidence type="ECO:0000256" key="7">
    <source>
        <dbReference type="HAMAP-Rule" id="MF_00022"/>
    </source>
</evidence>
<dbReference type="Pfam" id="PF19269">
    <property type="entry name" value="Anticodon_2"/>
    <property type="match status" value="1"/>
</dbReference>
<dbReference type="Gene3D" id="1.10.10.350">
    <property type="match status" value="1"/>
</dbReference>
<dbReference type="FunFam" id="3.40.50.620:FF:000045">
    <property type="entry name" value="Glutamate--tRNA ligase, mitochondrial"/>
    <property type="match status" value="1"/>
</dbReference>
<dbReference type="CDD" id="cd00808">
    <property type="entry name" value="GluRS_core"/>
    <property type="match status" value="1"/>
</dbReference>
<reference evidence="10" key="1">
    <citation type="journal article" date="2014" name="Int. J. Syst. Evol. Microbiol.">
        <title>Complete genome sequence of Corynebacterium casei LMG S-19264T (=DSM 44701T), isolated from a smear-ripened cheese.</title>
        <authorList>
            <consortium name="US DOE Joint Genome Institute (JGI-PGF)"/>
            <person name="Walter F."/>
            <person name="Albersmeier A."/>
            <person name="Kalinowski J."/>
            <person name="Ruckert C."/>
        </authorList>
    </citation>
    <scope>NUCLEOTIDE SEQUENCE</scope>
    <source>
        <strain evidence="10">KCTC 22169</strain>
    </source>
</reference>
<evidence type="ECO:0000313" key="10">
    <source>
        <dbReference type="EMBL" id="GGX74315.1"/>
    </source>
</evidence>
<dbReference type="GO" id="GO:0004818">
    <property type="term" value="F:glutamate-tRNA ligase activity"/>
    <property type="evidence" value="ECO:0007669"/>
    <property type="project" value="UniProtKB-UniRule"/>
</dbReference>
<evidence type="ECO:0000256" key="2">
    <source>
        <dbReference type="ARBA" id="ARBA00022598"/>
    </source>
</evidence>
<dbReference type="InterPro" id="IPR045462">
    <property type="entry name" value="aa-tRNA-synth_I_cd-bd"/>
</dbReference>
<dbReference type="PANTHER" id="PTHR43311:SF2">
    <property type="entry name" value="GLUTAMATE--TRNA LIGASE, MITOCHONDRIAL-RELATED"/>
    <property type="match status" value="1"/>
</dbReference>
<comment type="subcellular location">
    <subcellularLocation>
        <location evidence="7">Cytoplasm</location>
    </subcellularLocation>
</comment>
<dbReference type="Proteomes" id="UP000626148">
    <property type="component" value="Unassembled WGS sequence"/>
</dbReference>
<dbReference type="GO" id="GO:0000049">
    <property type="term" value="F:tRNA binding"/>
    <property type="evidence" value="ECO:0007669"/>
    <property type="project" value="InterPro"/>
</dbReference>
<dbReference type="EC" id="6.1.1.17" evidence="7"/>
<dbReference type="Gene3D" id="3.40.50.620">
    <property type="entry name" value="HUPs"/>
    <property type="match status" value="1"/>
</dbReference>
<keyword evidence="5 7" id="KW-0648">Protein biosynthesis</keyword>
<evidence type="ECO:0000256" key="6">
    <source>
        <dbReference type="ARBA" id="ARBA00023146"/>
    </source>
</evidence>
<dbReference type="InterPro" id="IPR008925">
    <property type="entry name" value="aa_tRNA-synth_I_cd-bd_sf"/>
</dbReference>
<dbReference type="AlphaFoldDB" id="A0A918KUR4"/>
<comment type="subunit">
    <text evidence="7">Monomer.</text>
</comment>
<keyword evidence="4 7" id="KW-0067">ATP-binding</keyword>
<dbReference type="GO" id="GO:0005829">
    <property type="term" value="C:cytosol"/>
    <property type="evidence" value="ECO:0007669"/>
    <property type="project" value="TreeGrafter"/>
</dbReference>
<keyword evidence="3 7" id="KW-0547">Nucleotide-binding</keyword>
<accession>A0A918KUR4</accession>
<evidence type="ECO:0000259" key="9">
    <source>
        <dbReference type="Pfam" id="PF19269"/>
    </source>
</evidence>
<dbReference type="RefSeq" id="WP_189613462.1">
    <property type="nucleotide sequence ID" value="NZ_BMXR01000018.1"/>
</dbReference>
<dbReference type="GO" id="GO:0008270">
    <property type="term" value="F:zinc ion binding"/>
    <property type="evidence" value="ECO:0007669"/>
    <property type="project" value="UniProtKB-UniRule"/>
</dbReference>
<reference evidence="10" key="2">
    <citation type="submission" date="2020-09" db="EMBL/GenBank/DDBJ databases">
        <authorList>
            <person name="Sun Q."/>
            <person name="Kim S."/>
        </authorList>
    </citation>
    <scope>NUCLEOTIDE SEQUENCE</scope>
    <source>
        <strain evidence="10">KCTC 22169</strain>
    </source>
</reference>
<organism evidence="10 11">
    <name type="scientific">Saccharospirillum salsuginis</name>
    <dbReference type="NCBI Taxonomy" id="418750"/>
    <lineage>
        <taxon>Bacteria</taxon>
        <taxon>Pseudomonadati</taxon>
        <taxon>Pseudomonadota</taxon>
        <taxon>Gammaproteobacteria</taxon>
        <taxon>Oceanospirillales</taxon>
        <taxon>Saccharospirillaceae</taxon>
        <taxon>Saccharospirillum</taxon>
    </lineage>
</organism>
<dbReference type="SUPFAM" id="SSF48163">
    <property type="entry name" value="An anticodon-binding domain of class I aminoacyl-tRNA synthetases"/>
    <property type="match status" value="1"/>
</dbReference>
<keyword evidence="6 7" id="KW-0030">Aminoacyl-tRNA synthetase</keyword>
<dbReference type="InterPro" id="IPR049940">
    <property type="entry name" value="GluQ/Sye"/>
</dbReference>
<dbReference type="InterPro" id="IPR020751">
    <property type="entry name" value="aa-tRNA-synth_I_codon-bd_sub2"/>
</dbReference>
<keyword evidence="11" id="KW-1185">Reference proteome</keyword>
<feature type="short sequence motif" description="'HIGH' region" evidence="7">
    <location>
        <begin position="10"/>
        <end position="20"/>
    </location>
</feature>
<gene>
    <name evidence="7 10" type="primary">gltX</name>
    <name evidence="10" type="ORF">GCM10007392_47110</name>
</gene>
<dbReference type="GO" id="GO:0006424">
    <property type="term" value="P:glutamyl-tRNA aminoacylation"/>
    <property type="evidence" value="ECO:0007669"/>
    <property type="project" value="UniProtKB-UniRule"/>
</dbReference>
<proteinExistence type="inferred from homology"/>
<feature type="binding site" evidence="7">
    <location>
        <position position="135"/>
    </location>
    <ligand>
        <name>Zn(2+)</name>
        <dbReference type="ChEBI" id="CHEBI:29105"/>
    </ligand>
</feature>
<protein>
    <recommendedName>
        <fullName evidence="7">Glutamate--tRNA ligase</fullName>
        <ecNumber evidence="7">6.1.1.17</ecNumber>
    </recommendedName>
    <alternativeName>
        <fullName evidence="7">Glutamyl-tRNA synthetase</fullName>
        <shortName evidence="7">GluRS</shortName>
    </alternativeName>
</protein>
<comment type="catalytic activity">
    <reaction evidence="7">
        <text>tRNA(Glu) + L-glutamate + ATP = L-glutamyl-tRNA(Glu) + AMP + diphosphate</text>
        <dbReference type="Rhea" id="RHEA:23540"/>
        <dbReference type="Rhea" id="RHEA-COMP:9663"/>
        <dbReference type="Rhea" id="RHEA-COMP:9680"/>
        <dbReference type="ChEBI" id="CHEBI:29985"/>
        <dbReference type="ChEBI" id="CHEBI:30616"/>
        <dbReference type="ChEBI" id="CHEBI:33019"/>
        <dbReference type="ChEBI" id="CHEBI:78442"/>
        <dbReference type="ChEBI" id="CHEBI:78520"/>
        <dbReference type="ChEBI" id="CHEBI:456215"/>
        <dbReference type="EC" id="6.1.1.17"/>
    </reaction>
</comment>
<keyword evidence="2 7" id="KW-0436">Ligase</keyword>
<comment type="cofactor">
    <cofactor evidence="7">
        <name>Zn(2+)</name>
        <dbReference type="ChEBI" id="CHEBI:29105"/>
    </cofactor>
    <text evidence="7">Binds 1 zinc ion per subunit.</text>
</comment>
<feature type="binding site" evidence="7">
    <location>
        <position position="133"/>
    </location>
    <ligand>
        <name>Zn(2+)</name>
        <dbReference type="ChEBI" id="CHEBI:29105"/>
    </ligand>
</feature>
<evidence type="ECO:0000313" key="11">
    <source>
        <dbReference type="Proteomes" id="UP000626148"/>
    </source>
</evidence>
<dbReference type="PANTHER" id="PTHR43311">
    <property type="entry name" value="GLUTAMATE--TRNA LIGASE"/>
    <property type="match status" value="1"/>
</dbReference>
<dbReference type="SUPFAM" id="SSF52374">
    <property type="entry name" value="Nucleotidylyl transferase"/>
    <property type="match status" value="1"/>
</dbReference>
<sequence length="497" mass="56902">MTKIRTRIAPSPTGDPHVGTAYIALFNRAFAKSQGGEFILRIEDTDRTRSTPESEAAILKSLKWLGLDWDEGPDCGGPHGPYRQSERQSIYQEHAHRLIQDGHAFHCFCTAERLDEMRKERQAQGLAGYDGHCMHLSEDEVNRRLADGEASVIRMKVPEEGICELEDELRGTIEIDWKQIDMQVLLKSDGMPTYHLACVVDDHLMEISHILRGEEWISSTPKQLLLYQYFGWEPPVFCHLPLLRNADKSKLSKRKNPTSIDYYHALGILPEALLNFLGMMGWTMPSGEEKFTQREMIDNFDVKRVSLGGPVFDPEKLDWLNGRYIREDHTPEQLMDRMMAWKYNREYVDRFLPMVQQRIERLSDAAPLAMMFFQGLPSINAASFEPVKLDEDELKKTLQLILWKLETQRHWNKDNVMADVKAVGDHLGHKMRDIMAPLFIAITGQPASVSVLDAMAILGPDMTRGRIRHAIEVLGGLGKKKLKSLEKEFQQIAAFMD</sequence>
<dbReference type="InterPro" id="IPR020058">
    <property type="entry name" value="Glu/Gln-tRNA-synth_Ib_cat-dom"/>
</dbReference>
<feature type="short sequence motif" description="'KMSKS' region" evidence="7">
    <location>
        <begin position="250"/>
        <end position="254"/>
    </location>
</feature>
<dbReference type="InterPro" id="IPR001412">
    <property type="entry name" value="aa-tRNA-synth_I_CS"/>
</dbReference>
<name>A0A918KUR4_9GAMM</name>
<dbReference type="NCBIfam" id="TIGR00464">
    <property type="entry name" value="gltX_bact"/>
    <property type="match status" value="1"/>
</dbReference>
<dbReference type="InterPro" id="IPR033910">
    <property type="entry name" value="GluRS_core"/>
</dbReference>
<dbReference type="HAMAP" id="MF_00022">
    <property type="entry name" value="Glu_tRNA_synth_type1"/>
    <property type="match status" value="1"/>
</dbReference>
<keyword evidence="7" id="KW-0963">Cytoplasm</keyword>
<feature type="domain" description="Glutamyl/glutaminyl-tRNA synthetase class Ib catalytic" evidence="8">
    <location>
        <begin position="3"/>
        <end position="319"/>
    </location>
</feature>
<evidence type="ECO:0000259" key="8">
    <source>
        <dbReference type="Pfam" id="PF00749"/>
    </source>
</evidence>
<keyword evidence="7" id="KW-0862">Zinc</keyword>